<feature type="compositionally biased region" description="Basic and acidic residues" evidence="1">
    <location>
        <begin position="43"/>
        <end position="60"/>
    </location>
</feature>
<dbReference type="AlphaFoldDB" id="A0A423WB29"/>
<dbReference type="EMBL" id="LJZO01000008">
    <property type="protein sequence ID" value="ROW00567.1"/>
    <property type="molecule type" value="Genomic_DNA"/>
</dbReference>
<dbReference type="Proteomes" id="UP000284375">
    <property type="component" value="Unassembled WGS sequence"/>
</dbReference>
<dbReference type="OrthoDB" id="5236157at2759"/>
<accession>A0A423WB29</accession>
<comment type="caution">
    <text evidence="2">The sequence shown here is derived from an EMBL/GenBank/DDBJ whole genome shotgun (WGS) entry which is preliminary data.</text>
</comment>
<evidence type="ECO:0000313" key="3">
    <source>
        <dbReference type="Proteomes" id="UP000284375"/>
    </source>
</evidence>
<sequence>MNKDYCYTTCYQFSYRQSIIHTTLAPREDPLEVSENLQILEYGSKEPTIKRKGPGSKEEPEGSTAQSSDKTKQKQTEEKQDLSTWDPEILAESSLGTRPGIAQFLELRELKKPPGLTFDVSTLSLSMSPDFMRNLHFHKPTHHKTRPWIERAFMQRAVKWAALERVDTDRVKNLQDIKNRTSHQHRGNVFAHPWLIHGAASRVQKHRHEPSFVRWLKNGAPTLPARLYGHLDGIVPEDAEIYVEDHRSYVKGYPDRIASCIWVGINAYWSVSMRACEALAIGNQPHPDWDVLTPVLENFCSWLKETYYNQKEGAHQYRQNIKHHSRQYWPLLRDMMPPGYDIPVVFAFRQKYLLFILKGGIDGELVAQYASHWLPVAEASTCDGEREINELQLARLRDREPEDAVSKTSGGNVEGVKDGPWWVGPSHLEPSLPDQRHKRNGHKIESRGRTKPTPRKGDLSRLSSIDEEIKRLEEYLNEGQVNDSMDGERPAQS</sequence>
<feature type="region of interest" description="Disordered" evidence="1">
    <location>
        <begin position="398"/>
        <end position="464"/>
    </location>
</feature>
<gene>
    <name evidence="2" type="ORF">VSDG_03373</name>
</gene>
<evidence type="ECO:0000256" key="1">
    <source>
        <dbReference type="SAM" id="MobiDB-lite"/>
    </source>
</evidence>
<name>A0A423WB29_CYTCH</name>
<keyword evidence="3" id="KW-1185">Reference proteome</keyword>
<feature type="region of interest" description="Disordered" evidence="1">
    <location>
        <begin position="42"/>
        <end position="88"/>
    </location>
</feature>
<organism evidence="2 3">
    <name type="scientific">Cytospora chrysosperma</name>
    <name type="common">Cytospora canker fungus</name>
    <name type="synonym">Sphaeria chrysosperma</name>
    <dbReference type="NCBI Taxonomy" id="252740"/>
    <lineage>
        <taxon>Eukaryota</taxon>
        <taxon>Fungi</taxon>
        <taxon>Dikarya</taxon>
        <taxon>Ascomycota</taxon>
        <taxon>Pezizomycotina</taxon>
        <taxon>Sordariomycetes</taxon>
        <taxon>Sordariomycetidae</taxon>
        <taxon>Diaporthales</taxon>
        <taxon>Cytosporaceae</taxon>
        <taxon>Cytospora</taxon>
    </lineage>
</organism>
<reference evidence="2 3" key="1">
    <citation type="submission" date="2015-09" db="EMBL/GenBank/DDBJ databases">
        <title>Host preference determinants of Valsa canker pathogens revealed by comparative genomics.</title>
        <authorList>
            <person name="Yin Z."/>
            <person name="Huang L."/>
        </authorList>
    </citation>
    <scope>NUCLEOTIDE SEQUENCE [LARGE SCALE GENOMIC DNA]</scope>
    <source>
        <strain evidence="2 3">YSFL</strain>
    </source>
</reference>
<protein>
    <submittedName>
        <fullName evidence="2">Uncharacterized protein</fullName>
    </submittedName>
</protein>
<evidence type="ECO:0000313" key="2">
    <source>
        <dbReference type="EMBL" id="ROW00567.1"/>
    </source>
</evidence>
<proteinExistence type="predicted"/>
<feature type="compositionally biased region" description="Basic and acidic residues" evidence="1">
    <location>
        <begin position="69"/>
        <end position="81"/>
    </location>
</feature>